<proteinExistence type="predicted"/>
<evidence type="ECO:0000256" key="1">
    <source>
        <dbReference type="SAM" id="MobiDB-lite"/>
    </source>
</evidence>
<accession>A0A6A6GV07</accession>
<evidence type="ECO:0000313" key="3">
    <source>
        <dbReference type="Proteomes" id="UP000800092"/>
    </source>
</evidence>
<protein>
    <submittedName>
        <fullName evidence="2">Uncharacterized protein</fullName>
    </submittedName>
</protein>
<dbReference type="EMBL" id="ML991861">
    <property type="protein sequence ID" value="KAF2229527.1"/>
    <property type="molecule type" value="Genomic_DNA"/>
</dbReference>
<organism evidence="2 3">
    <name type="scientific">Viridothelium virens</name>
    <name type="common">Speckled blister lichen</name>
    <name type="synonym">Trypethelium virens</name>
    <dbReference type="NCBI Taxonomy" id="1048519"/>
    <lineage>
        <taxon>Eukaryota</taxon>
        <taxon>Fungi</taxon>
        <taxon>Dikarya</taxon>
        <taxon>Ascomycota</taxon>
        <taxon>Pezizomycotina</taxon>
        <taxon>Dothideomycetes</taxon>
        <taxon>Dothideomycetes incertae sedis</taxon>
        <taxon>Trypetheliales</taxon>
        <taxon>Trypetheliaceae</taxon>
        <taxon>Viridothelium</taxon>
    </lineage>
</organism>
<evidence type="ECO:0000313" key="2">
    <source>
        <dbReference type="EMBL" id="KAF2229527.1"/>
    </source>
</evidence>
<sequence length="109" mass="12130">MTLELETINGERWADSGQAELIVEREEFEGDDRELVGSEGEGNDVEIGKVTFQAWAAVEEAKKPENAAWESEPDEETAAEGEGKARFNPRRWAGKAGKMLKKIRPRTPA</sequence>
<reference evidence="2" key="1">
    <citation type="journal article" date="2020" name="Stud. Mycol.">
        <title>101 Dothideomycetes genomes: a test case for predicting lifestyles and emergence of pathogens.</title>
        <authorList>
            <person name="Haridas S."/>
            <person name="Albert R."/>
            <person name="Binder M."/>
            <person name="Bloem J."/>
            <person name="Labutti K."/>
            <person name="Salamov A."/>
            <person name="Andreopoulos B."/>
            <person name="Baker S."/>
            <person name="Barry K."/>
            <person name="Bills G."/>
            <person name="Bluhm B."/>
            <person name="Cannon C."/>
            <person name="Castanera R."/>
            <person name="Culley D."/>
            <person name="Daum C."/>
            <person name="Ezra D."/>
            <person name="Gonzalez J."/>
            <person name="Henrissat B."/>
            <person name="Kuo A."/>
            <person name="Liang C."/>
            <person name="Lipzen A."/>
            <person name="Lutzoni F."/>
            <person name="Magnuson J."/>
            <person name="Mondo S."/>
            <person name="Nolan M."/>
            <person name="Ohm R."/>
            <person name="Pangilinan J."/>
            <person name="Park H.-J."/>
            <person name="Ramirez L."/>
            <person name="Alfaro M."/>
            <person name="Sun H."/>
            <person name="Tritt A."/>
            <person name="Yoshinaga Y."/>
            <person name="Zwiers L.-H."/>
            <person name="Turgeon B."/>
            <person name="Goodwin S."/>
            <person name="Spatafora J."/>
            <person name="Crous P."/>
            <person name="Grigoriev I."/>
        </authorList>
    </citation>
    <scope>NUCLEOTIDE SEQUENCE</scope>
    <source>
        <strain evidence="2">Tuck. ex Michener</strain>
    </source>
</reference>
<name>A0A6A6GV07_VIRVR</name>
<gene>
    <name evidence="2" type="ORF">EV356DRAFT_537165</name>
</gene>
<feature type="compositionally biased region" description="Basic residues" evidence="1">
    <location>
        <begin position="87"/>
        <end position="109"/>
    </location>
</feature>
<keyword evidence="3" id="KW-1185">Reference proteome</keyword>
<feature type="region of interest" description="Disordered" evidence="1">
    <location>
        <begin position="63"/>
        <end position="109"/>
    </location>
</feature>
<dbReference type="AlphaFoldDB" id="A0A6A6GV07"/>
<dbReference type="Proteomes" id="UP000800092">
    <property type="component" value="Unassembled WGS sequence"/>
</dbReference>